<reference evidence="2 3" key="1">
    <citation type="journal article" date="2015" name="Nature">
        <title>rRNA introns, odd ribosomes, and small enigmatic genomes across a large radiation of phyla.</title>
        <authorList>
            <person name="Brown C.T."/>
            <person name="Hug L.A."/>
            <person name="Thomas B.C."/>
            <person name="Sharon I."/>
            <person name="Castelle C.J."/>
            <person name="Singh A."/>
            <person name="Wilkins M.J."/>
            <person name="Williams K.H."/>
            <person name="Banfield J.F."/>
        </authorList>
    </citation>
    <scope>NUCLEOTIDE SEQUENCE [LARGE SCALE GENOMIC DNA]</scope>
</reference>
<protein>
    <submittedName>
        <fullName evidence="2">Uncharacterized protein</fullName>
    </submittedName>
</protein>
<evidence type="ECO:0000313" key="3">
    <source>
        <dbReference type="Proteomes" id="UP000034740"/>
    </source>
</evidence>
<feature type="region of interest" description="Disordered" evidence="1">
    <location>
        <begin position="20"/>
        <end position="48"/>
    </location>
</feature>
<evidence type="ECO:0000313" key="2">
    <source>
        <dbReference type="EMBL" id="KKW35590.1"/>
    </source>
</evidence>
<proteinExistence type="predicted"/>
<comment type="caution">
    <text evidence="2">The sequence shown here is derived from an EMBL/GenBank/DDBJ whole genome shotgun (WGS) entry which is preliminary data.</text>
</comment>
<dbReference type="AlphaFoldDB" id="A0A0G1XXF3"/>
<organism evidence="2 3">
    <name type="scientific">Candidatus Adlerbacteria bacterium GW2011_GWA1_54_10</name>
    <dbReference type="NCBI Taxonomy" id="1618605"/>
    <lineage>
        <taxon>Bacteria</taxon>
        <taxon>Candidatus Adleribacteriota</taxon>
    </lineage>
</organism>
<sequence length="115" mass="13071">MGRFLVAPARAEPSWLFTDRPRENSKISQGEKAQKSTARNIFPRQGAPHARVTARRAVVAHDEVFSFPEIYYGGSAVALVTHVSLVECNIRAVLSRYGHFRFVDVHRLVRETHDR</sequence>
<dbReference type="EMBL" id="LCRO01000006">
    <property type="protein sequence ID" value="KKW35590.1"/>
    <property type="molecule type" value="Genomic_DNA"/>
</dbReference>
<name>A0A0G1XXF3_9BACT</name>
<dbReference type="Proteomes" id="UP000034740">
    <property type="component" value="Unassembled WGS sequence"/>
</dbReference>
<accession>A0A0G1XXF3</accession>
<evidence type="ECO:0000256" key="1">
    <source>
        <dbReference type="SAM" id="MobiDB-lite"/>
    </source>
</evidence>
<gene>
    <name evidence="2" type="ORF">UY83_C0006G0067</name>
</gene>